<dbReference type="Pfam" id="PF04340">
    <property type="entry name" value="DUF484"/>
    <property type="match status" value="1"/>
</dbReference>
<reference evidence="1 2" key="1">
    <citation type="submission" date="2018-01" db="EMBL/GenBank/DDBJ databases">
        <authorList>
            <person name="Paulsen S."/>
            <person name="Gram L.K."/>
        </authorList>
    </citation>
    <scope>NUCLEOTIDE SEQUENCE [LARGE SCALE GENOMIC DNA]</scope>
    <source>
        <strain evidence="1 2">S3790</strain>
    </source>
</reference>
<proteinExistence type="predicted"/>
<dbReference type="Proteomes" id="UP000307217">
    <property type="component" value="Unassembled WGS sequence"/>
</dbReference>
<dbReference type="AlphaFoldDB" id="A0A5S3VAH1"/>
<dbReference type="PANTHER" id="PTHR38765">
    <property type="entry name" value="DUF484 DOMAIN-CONTAINING PROTEIN"/>
    <property type="match status" value="1"/>
</dbReference>
<dbReference type="PANTHER" id="PTHR38765:SF1">
    <property type="entry name" value="DUF484 DOMAIN-CONTAINING PROTEIN"/>
    <property type="match status" value="1"/>
</dbReference>
<dbReference type="Gene3D" id="3.30.450.40">
    <property type="match status" value="1"/>
</dbReference>
<dbReference type="InterPro" id="IPR029016">
    <property type="entry name" value="GAF-like_dom_sf"/>
</dbReference>
<accession>A0A5S3VAH1</accession>
<name>A0A5S3VAH1_9GAMM</name>
<comment type="caution">
    <text evidence="1">The sequence shown here is derived from an EMBL/GenBank/DDBJ whole genome shotgun (WGS) entry which is preliminary data.</text>
</comment>
<gene>
    <name evidence="1" type="ORF">CWC19_08255</name>
</gene>
<dbReference type="OrthoDB" id="8525200at2"/>
<organism evidence="1 2">
    <name type="scientific">Pseudoalteromonas aurantia</name>
    <dbReference type="NCBI Taxonomy" id="43654"/>
    <lineage>
        <taxon>Bacteria</taxon>
        <taxon>Pseudomonadati</taxon>
        <taxon>Pseudomonadota</taxon>
        <taxon>Gammaproteobacteria</taxon>
        <taxon>Alteromonadales</taxon>
        <taxon>Pseudoalteromonadaceae</taxon>
        <taxon>Pseudoalteromonas</taxon>
    </lineage>
</organism>
<evidence type="ECO:0000313" key="2">
    <source>
        <dbReference type="Proteomes" id="UP000307217"/>
    </source>
</evidence>
<dbReference type="RefSeq" id="WP_138591436.1">
    <property type="nucleotide sequence ID" value="NZ_PNBX01000030.1"/>
</dbReference>
<dbReference type="InterPro" id="IPR007435">
    <property type="entry name" value="DUF484"/>
</dbReference>
<protein>
    <submittedName>
        <fullName evidence="1">DUF484 domain-containing protein</fullName>
    </submittedName>
</protein>
<evidence type="ECO:0000313" key="1">
    <source>
        <dbReference type="EMBL" id="TMO68747.1"/>
    </source>
</evidence>
<sequence>MSKQQLPIDEQQICDYLTRHPDFFTHHQYVLLELELHAQSQGLPNLALQQQRLLREQNTQLKTQLATTARLALDNERVFRLFSECQRQLWRCNSFSELAQQLADTLCQSPHVIACELLPYRENLSTMIHSRLSQRSSYLGCLSAQEHTLLWHKDHVPYARSVALYLIGSVQQPEAILAFASDEAAHFSSDNDNLFIDEFITSLELRLTDLA</sequence>
<reference evidence="2" key="2">
    <citation type="submission" date="2019-06" db="EMBL/GenBank/DDBJ databases">
        <title>Co-occurence of chitin degradation, pigmentation and bioactivity in marine Pseudoalteromonas.</title>
        <authorList>
            <person name="Sonnenschein E.C."/>
            <person name="Bech P.K."/>
        </authorList>
    </citation>
    <scope>NUCLEOTIDE SEQUENCE [LARGE SCALE GENOMIC DNA]</scope>
    <source>
        <strain evidence="2">S3790</strain>
    </source>
</reference>
<dbReference type="EMBL" id="PNBX01000030">
    <property type="protein sequence ID" value="TMO68747.1"/>
    <property type="molecule type" value="Genomic_DNA"/>
</dbReference>